<dbReference type="EMBL" id="JMIB01000034">
    <property type="protein sequence ID" value="KDM90306.1"/>
    <property type="molecule type" value="Genomic_DNA"/>
</dbReference>
<dbReference type="Pfam" id="PF00583">
    <property type="entry name" value="Acetyltransf_1"/>
    <property type="match status" value="1"/>
</dbReference>
<dbReference type="Proteomes" id="UP000027192">
    <property type="component" value="Unassembled WGS sequence"/>
</dbReference>
<dbReference type="InterPro" id="IPR050832">
    <property type="entry name" value="Bact_Acetyltransf"/>
</dbReference>
<evidence type="ECO:0000256" key="1">
    <source>
        <dbReference type="ARBA" id="ARBA00022679"/>
    </source>
</evidence>
<comment type="caution">
    <text evidence="4">The sequence shown here is derived from an EMBL/GenBank/DDBJ whole genome shotgun (WGS) entry which is preliminary data.</text>
</comment>
<name>A0A066RMH0_9GAMM</name>
<dbReference type="GO" id="GO:0016747">
    <property type="term" value="F:acyltransferase activity, transferring groups other than amino-acyl groups"/>
    <property type="evidence" value="ECO:0007669"/>
    <property type="project" value="InterPro"/>
</dbReference>
<dbReference type="OrthoDB" id="27442at2"/>
<gene>
    <name evidence="4" type="ORF">EA58_17570</name>
</gene>
<dbReference type="AlphaFoldDB" id="A0A066RMH0"/>
<sequence length="371" mass="41671">MIVRIAQLYDLVSLNTLEAQLFDGDRISPRQMRRFIQSPQSVLFVAEDEGQIAGYGLVLFHRGTQLARLYSLAVDPVYRGRHIAQQLLSACEAAALENGFNTLRLEVRNDNVAARNLYEKCGYQPLKVLIHYYDDLADGVRMQKRLSPVEAKHLLPLPLYVQTTPFTCGPSCLMMSLSYLDPDFQPSRQTEMQLWREATTIFMASGHGGCSGHGLALAANRRGCQVELWTQSLSTPFIDSVRDPKKKEIIELVHQDFCQQLDEAGVPVVDAMPSVEQIEGWLKQGCCLLMLISTYRFNGSKEPHWIVLSGVSEQFFFFHDPYAEDKTDIGHRAHIPLNKAGLSQILGFGRQKHTACVVIHPTQPVTTRPAA</sequence>
<organism evidence="4 5">
    <name type="scientific">Photobacterium galatheae</name>
    <dbReference type="NCBI Taxonomy" id="1654360"/>
    <lineage>
        <taxon>Bacteria</taxon>
        <taxon>Pseudomonadati</taxon>
        <taxon>Pseudomonadota</taxon>
        <taxon>Gammaproteobacteria</taxon>
        <taxon>Vibrionales</taxon>
        <taxon>Vibrionaceae</taxon>
        <taxon>Photobacterium</taxon>
    </lineage>
</organism>
<keyword evidence="5" id="KW-1185">Reference proteome</keyword>
<reference evidence="4 5" key="1">
    <citation type="submission" date="2014-04" db="EMBL/GenBank/DDBJ databases">
        <title>Draft genome sequence of Photobacterium halotolerans S2753: a solonamide, ngercheumicin and holomycin producer.</title>
        <authorList>
            <person name="Machado H.R."/>
            <person name="Gram L."/>
        </authorList>
    </citation>
    <scope>NUCLEOTIDE SEQUENCE [LARGE SCALE GENOMIC DNA]</scope>
    <source>
        <strain evidence="4 5">S2753</strain>
    </source>
</reference>
<dbReference type="SUPFAM" id="SSF55729">
    <property type="entry name" value="Acyl-CoA N-acyltransferases (Nat)"/>
    <property type="match status" value="1"/>
</dbReference>
<evidence type="ECO:0000256" key="2">
    <source>
        <dbReference type="ARBA" id="ARBA00023315"/>
    </source>
</evidence>
<dbReference type="InterPro" id="IPR000182">
    <property type="entry name" value="GNAT_dom"/>
</dbReference>
<evidence type="ECO:0000259" key="3">
    <source>
        <dbReference type="PROSITE" id="PS51186"/>
    </source>
</evidence>
<dbReference type="RefSeq" id="WP_036755440.1">
    <property type="nucleotide sequence ID" value="NZ_JAGSGC010000014.1"/>
</dbReference>
<feature type="domain" description="N-acetyltransferase" evidence="3">
    <location>
        <begin position="1"/>
        <end position="147"/>
    </location>
</feature>
<dbReference type="Gene3D" id="3.90.70.10">
    <property type="entry name" value="Cysteine proteinases"/>
    <property type="match status" value="1"/>
</dbReference>
<dbReference type="InterPro" id="IPR016181">
    <property type="entry name" value="Acyl_CoA_acyltransferase"/>
</dbReference>
<evidence type="ECO:0000313" key="5">
    <source>
        <dbReference type="Proteomes" id="UP000027192"/>
    </source>
</evidence>
<protein>
    <submittedName>
        <fullName evidence="4">Acetyltransferase</fullName>
    </submittedName>
</protein>
<dbReference type="PANTHER" id="PTHR43877">
    <property type="entry name" value="AMINOALKYLPHOSPHONATE N-ACETYLTRANSFERASE-RELATED-RELATED"/>
    <property type="match status" value="1"/>
</dbReference>
<dbReference type="STRING" id="1654360.EA58_17570"/>
<dbReference type="PANTHER" id="PTHR43877:SF2">
    <property type="entry name" value="AMINOALKYLPHOSPHONATE N-ACETYLTRANSFERASE-RELATED"/>
    <property type="match status" value="1"/>
</dbReference>
<proteinExistence type="predicted"/>
<evidence type="ECO:0000313" key="4">
    <source>
        <dbReference type="EMBL" id="KDM90306.1"/>
    </source>
</evidence>
<dbReference type="Gene3D" id="3.40.630.30">
    <property type="match status" value="1"/>
</dbReference>
<dbReference type="Pfam" id="PF11814">
    <property type="entry name" value="DUF3335"/>
    <property type="match status" value="1"/>
</dbReference>
<dbReference type="PROSITE" id="PS51186">
    <property type="entry name" value="GNAT"/>
    <property type="match status" value="1"/>
</dbReference>
<keyword evidence="1 4" id="KW-0808">Transferase</keyword>
<accession>A0A066RMH0</accession>
<dbReference type="CDD" id="cd04301">
    <property type="entry name" value="NAT_SF"/>
    <property type="match status" value="1"/>
</dbReference>
<keyword evidence="2" id="KW-0012">Acyltransferase</keyword>
<dbReference type="InterPro" id="IPR021770">
    <property type="entry name" value="DUF3335"/>
</dbReference>